<dbReference type="InterPro" id="IPR001482">
    <property type="entry name" value="T2SS/T4SS_dom"/>
</dbReference>
<dbReference type="GO" id="GO:0015628">
    <property type="term" value="P:protein secretion by the type II secretion system"/>
    <property type="evidence" value="ECO:0007669"/>
    <property type="project" value="InterPro"/>
</dbReference>
<dbReference type="InterPro" id="IPR007831">
    <property type="entry name" value="T2SS_GspE_N"/>
</dbReference>
<comment type="catalytic activity">
    <reaction evidence="8">
        <text>ATP + H2O + cellular proteinSide 1 = ADP + phosphate + cellular proteinSide 2.</text>
        <dbReference type="EC" id="7.4.2.8"/>
    </reaction>
</comment>
<comment type="similarity">
    <text evidence="1">Belongs to the GSP E family.</text>
</comment>
<proteinExistence type="inferred from homology"/>
<dbReference type="GO" id="GO:0005524">
    <property type="term" value="F:ATP binding"/>
    <property type="evidence" value="ECO:0007669"/>
    <property type="project" value="UniProtKB-KW"/>
</dbReference>
<evidence type="ECO:0000256" key="4">
    <source>
        <dbReference type="ARBA" id="ARBA00022840"/>
    </source>
</evidence>
<feature type="coiled-coil region" evidence="9">
    <location>
        <begin position="452"/>
        <end position="479"/>
    </location>
</feature>
<dbReference type="PANTHER" id="PTHR30258">
    <property type="entry name" value="TYPE II SECRETION SYSTEM PROTEIN GSPE-RELATED"/>
    <property type="match status" value="1"/>
</dbReference>
<dbReference type="NCBIfam" id="TIGR02533">
    <property type="entry name" value="type_II_gspE"/>
    <property type="match status" value="1"/>
</dbReference>
<reference evidence="11" key="1">
    <citation type="journal article" date="2020" name="mSystems">
        <title>Genome- and Community-Level Interaction Insights into Carbon Utilization and Element Cycling Functions of Hydrothermarchaeota in Hydrothermal Sediment.</title>
        <authorList>
            <person name="Zhou Z."/>
            <person name="Liu Y."/>
            <person name="Xu W."/>
            <person name="Pan J."/>
            <person name="Luo Z.H."/>
            <person name="Li M."/>
        </authorList>
    </citation>
    <scope>NUCLEOTIDE SEQUENCE [LARGE SCALE GENOMIC DNA]</scope>
    <source>
        <strain evidence="11">SpSt-81</strain>
    </source>
</reference>
<comment type="caution">
    <text evidence="11">The sequence shown here is derived from an EMBL/GenBank/DDBJ whole genome shotgun (WGS) entry which is preliminary data.</text>
</comment>
<dbReference type="InterPro" id="IPR037257">
    <property type="entry name" value="T2SS_E_N_sf"/>
</dbReference>
<organism evidence="11">
    <name type="scientific">Dictyoglomus thermophilum</name>
    <dbReference type="NCBI Taxonomy" id="14"/>
    <lineage>
        <taxon>Bacteria</taxon>
        <taxon>Pseudomonadati</taxon>
        <taxon>Dictyoglomota</taxon>
        <taxon>Dictyoglomia</taxon>
        <taxon>Dictyoglomales</taxon>
        <taxon>Dictyoglomaceae</taxon>
        <taxon>Dictyoglomus</taxon>
    </lineage>
</organism>
<feature type="coiled-coil region" evidence="9">
    <location>
        <begin position="259"/>
        <end position="287"/>
    </location>
</feature>
<accession>A0A7C3MI37</accession>
<dbReference type="Gene3D" id="3.40.50.300">
    <property type="entry name" value="P-loop containing nucleotide triphosphate hydrolases"/>
    <property type="match status" value="1"/>
</dbReference>
<keyword evidence="6" id="KW-1278">Translocase</keyword>
<keyword evidence="4" id="KW-0067">ATP-binding</keyword>
<dbReference type="InterPro" id="IPR013369">
    <property type="entry name" value="T2SS_GspE"/>
</dbReference>
<feature type="domain" description="Bacterial type II secretion system protein E" evidence="10">
    <location>
        <begin position="688"/>
        <end position="702"/>
    </location>
</feature>
<dbReference type="InterPro" id="IPR027417">
    <property type="entry name" value="P-loop_NTPase"/>
</dbReference>
<evidence type="ECO:0000256" key="8">
    <source>
        <dbReference type="ARBA" id="ARBA00034006"/>
    </source>
</evidence>
<dbReference type="AlphaFoldDB" id="A0A7C3MI37"/>
<dbReference type="GO" id="GO:0005886">
    <property type="term" value="C:plasma membrane"/>
    <property type="evidence" value="ECO:0007669"/>
    <property type="project" value="TreeGrafter"/>
</dbReference>
<dbReference type="CDD" id="cd01129">
    <property type="entry name" value="PulE-GspE-like"/>
    <property type="match status" value="1"/>
</dbReference>
<dbReference type="EC" id="7.4.2.8" evidence="7"/>
<dbReference type="FunFam" id="3.40.50.300:FF:000398">
    <property type="entry name" value="Type IV pilus assembly ATPase PilB"/>
    <property type="match status" value="1"/>
</dbReference>
<evidence type="ECO:0000313" key="11">
    <source>
        <dbReference type="EMBL" id="HFX13648.1"/>
    </source>
</evidence>
<keyword evidence="3" id="KW-0547">Nucleotide-binding</keyword>
<name>A0A7C3MI37_DICTH</name>
<dbReference type="GO" id="GO:0016887">
    <property type="term" value="F:ATP hydrolysis activity"/>
    <property type="evidence" value="ECO:0007669"/>
    <property type="project" value="TreeGrafter"/>
</dbReference>
<keyword evidence="9" id="KW-0175">Coiled coil</keyword>
<dbReference type="PANTHER" id="PTHR30258:SF1">
    <property type="entry name" value="PROTEIN TRANSPORT PROTEIN HOFB HOMOLOG"/>
    <property type="match status" value="1"/>
</dbReference>
<evidence type="ECO:0000256" key="7">
    <source>
        <dbReference type="ARBA" id="ARBA00024382"/>
    </source>
</evidence>
<evidence type="ECO:0000256" key="6">
    <source>
        <dbReference type="ARBA" id="ARBA00022967"/>
    </source>
</evidence>
<evidence type="ECO:0000256" key="3">
    <source>
        <dbReference type="ARBA" id="ARBA00022741"/>
    </source>
</evidence>
<dbReference type="GO" id="GO:0015627">
    <property type="term" value="C:type II protein secretion system complex"/>
    <property type="evidence" value="ECO:0007669"/>
    <property type="project" value="InterPro"/>
</dbReference>
<dbReference type="Gene3D" id="3.30.450.90">
    <property type="match status" value="1"/>
</dbReference>
<dbReference type="SUPFAM" id="SSF160246">
    <property type="entry name" value="EspE N-terminal domain-like"/>
    <property type="match status" value="2"/>
</dbReference>
<gene>
    <name evidence="11" type="primary">gspE</name>
    <name evidence="11" type="ORF">ENW00_05760</name>
</gene>
<dbReference type="Pfam" id="PF00437">
    <property type="entry name" value="T2SSE"/>
    <property type="match status" value="1"/>
</dbReference>
<sequence length="873" mass="98026">MDSPNINEKLLEIIRERNLIPKGLLDNLLSSVKGKELQEILLEEGLISKDKLTDLLSEILGWKIIEGKEFKPDEDALKIIPPFLVKFHNFIPLKLEERMLHVGFFPPVKATALEDIRLLTGFSVEPYLLKVVDKESSEDIFEKKEIGSTTSILTSSMIPRTDVSETKVKEESKIGIETINDIEISKLVEELVPEGGLLEKLKGEDVKEEIIEEMPSKSEEEIPKEDIKEINVKEESITDVLSELEGIGIVEEIKEETKEENIQQEIKEEIKTEEKEERKKEKDLANKIIESIKSSLTTTEKKTLRKTSTPAKRKPLGEILLEKNLITKEQLDEALMLASKKGIRLGEALLELKLLSDMDLAKLLSEQLGIPFKSIKEIKIDPDLSKLITAKKARDNLILPLYKEDGRIIVGIVDPANIIALDDLKMVTRNEVIPVIVPRNELIDAINQIWGSEEVEKVLEEIIVQKEEEETQYQEVSLEEVSSEEGPIAKLVNSILVDAVKRGASDIHIEPLERNVRVRFRIDGVLHEIMYIQKRFQAAVVSRIKIMSDMDISERRIPQDGRIKANIKGEVYDFRVSTLPGVFGEKVVLRILGRGAISLSLESLGFSEDNYERYLKMLKTPYGIILVTGPTGSGKSTTLYASLNMINSPDINIVTVEDPVEYQLPGIHQVQVNPKAGLTFASALRSILRQDPDVVLVGEIRDEETARIAIQAALTGHLVLSTLHTNDAPSAVTRLIDMGIEPFLISSSLLGAVAQRLVRTVCPYCKAPYEPTKEEIEAIKATLGDIDLSNATFYKGQGCPRCNNKGYKGRTAIHEIMLMNDEIRDLVLKKASRETIKEAARKYGMVTLREDGMRKVLRGFTTVEEVMRVTAAD</sequence>
<dbReference type="Pfam" id="PF05157">
    <property type="entry name" value="MshEN"/>
    <property type="match status" value="2"/>
</dbReference>
<evidence type="ECO:0000259" key="10">
    <source>
        <dbReference type="PROSITE" id="PS00662"/>
    </source>
</evidence>
<dbReference type="GO" id="GO:0008564">
    <property type="term" value="F:protein-exporting ATPase activity"/>
    <property type="evidence" value="ECO:0007669"/>
    <property type="project" value="UniProtKB-EC"/>
</dbReference>
<evidence type="ECO:0000256" key="5">
    <source>
        <dbReference type="ARBA" id="ARBA00022927"/>
    </source>
</evidence>
<evidence type="ECO:0000256" key="2">
    <source>
        <dbReference type="ARBA" id="ARBA00022448"/>
    </source>
</evidence>
<dbReference type="SUPFAM" id="SSF52540">
    <property type="entry name" value="P-loop containing nucleoside triphosphate hydrolases"/>
    <property type="match status" value="1"/>
</dbReference>
<protein>
    <recommendedName>
        <fullName evidence="7">protein-secreting ATPase</fullName>
        <ecNumber evidence="7">7.4.2.8</ecNumber>
    </recommendedName>
</protein>
<keyword evidence="2" id="KW-0813">Transport</keyword>
<keyword evidence="5" id="KW-0653">Protein transport</keyword>
<evidence type="ECO:0000256" key="9">
    <source>
        <dbReference type="SAM" id="Coils"/>
    </source>
</evidence>
<evidence type="ECO:0000256" key="1">
    <source>
        <dbReference type="ARBA" id="ARBA00006611"/>
    </source>
</evidence>
<dbReference type="EMBL" id="DTIN01000015">
    <property type="protein sequence ID" value="HFX13648.1"/>
    <property type="molecule type" value="Genomic_DNA"/>
</dbReference>
<dbReference type="PROSITE" id="PS00662">
    <property type="entry name" value="T2SP_E"/>
    <property type="match status" value="1"/>
</dbReference>
<dbReference type="FunFam" id="3.30.450.90:FF:000001">
    <property type="entry name" value="Type II secretion system ATPase GspE"/>
    <property type="match status" value="1"/>
</dbReference>
<dbReference type="Gene3D" id="3.30.300.160">
    <property type="entry name" value="Type II secretion system, protein E, N-terminal domain"/>
    <property type="match status" value="2"/>
</dbReference>